<comment type="pathway">
    <text evidence="2 11">Amino-acid biosynthesis; L-serine biosynthesis; L-serine from 3-phospho-D-glycerate: step 1/3.</text>
</comment>
<evidence type="ECO:0000259" key="12">
    <source>
        <dbReference type="PROSITE" id="PS51671"/>
    </source>
</evidence>
<dbReference type="PANTHER" id="PTHR42789">
    <property type="entry name" value="D-ISOMER SPECIFIC 2-HYDROXYACID DEHYDROGENASE FAMILY PROTEIN (AFU_ORTHOLOGUE AFUA_6G10090)"/>
    <property type="match status" value="1"/>
</dbReference>
<dbReference type="SUPFAM" id="SSF52283">
    <property type="entry name" value="Formate/glycerate dehydrogenase catalytic domain-like"/>
    <property type="match status" value="1"/>
</dbReference>
<evidence type="ECO:0000256" key="2">
    <source>
        <dbReference type="ARBA" id="ARBA00005216"/>
    </source>
</evidence>
<evidence type="ECO:0000256" key="1">
    <source>
        <dbReference type="ARBA" id="ARBA00003800"/>
    </source>
</evidence>
<evidence type="ECO:0000256" key="8">
    <source>
        <dbReference type="ARBA" id="ARBA00023299"/>
    </source>
</evidence>
<keyword evidence="6 11" id="KW-0560">Oxidoreductase</keyword>
<dbReference type="Gene3D" id="3.40.50.720">
    <property type="entry name" value="NAD(P)-binding Rossmann-like Domain"/>
    <property type="match status" value="2"/>
</dbReference>
<keyword evidence="8 11" id="KW-0718">Serine biosynthesis</keyword>
<dbReference type="Pfam" id="PF01842">
    <property type="entry name" value="ACT"/>
    <property type="match status" value="1"/>
</dbReference>
<dbReference type="InterPro" id="IPR029009">
    <property type="entry name" value="ASB_dom_sf"/>
</dbReference>
<reference evidence="13 14" key="1">
    <citation type="submission" date="2012-02" db="EMBL/GenBank/DDBJ databases">
        <title>Complete genome sequence of Phycisphaera mikurensis NBRC 102666.</title>
        <authorList>
            <person name="Ankai A."/>
            <person name="Hosoyama A."/>
            <person name="Terui Y."/>
            <person name="Sekine M."/>
            <person name="Fukai R."/>
            <person name="Kato Y."/>
            <person name="Nakamura S."/>
            <person name="Yamada-Narita S."/>
            <person name="Kawakoshi A."/>
            <person name="Fukunaga Y."/>
            <person name="Yamazaki S."/>
            <person name="Fujita N."/>
        </authorList>
    </citation>
    <scope>NUCLEOTIDE SEQUENCE [LARGE SCALE GENOMIC DNA]</scope>
    <source>
        <strain evidence="14">NBRC 102666 / KCTC 22515 / FYK2301M01</strain>
    </source>
</reference>
<dbReference type="Pfam" id="PF19304">
    <property type="entry name" value="PGDH_inter"/>
    <property type="match status" value="1"/>
</dbReference>
<dbReference type="OrthoDB" id="277029at2"/>
<dbReference type="eggNOG" id="COG1052">
    <property type="taxonomic scope" value="Bacteria"/>
</dbReference>
<dbReference type="GO" id="GO:0004617">
    <property type="term" value="F:phosphoglycerate dehydrogenase activity"/>
    <property type="evidence" value="ECO:0007669"/>
    <property type="project" value="UniProtKB-UniRule"/>
</dbReference>
<dbReference type="EC" id="1.1.1.95" evidence="11"/>
<dbReference type="PATRIC" id="fig|1142394.8.peg.607"/>
<dbReference type="RefSeq" id="WP_014435971.1">
    <property type="nucleotide sequence ID" value="NC_017080.1"/>
</dbReference>
<dbReference type="NCBIfam" id="TIGR01327">
    <property type="entry name" value="PGDH"/>
    <property type="match status" value="1"/>
</dbReference>
<dbReference type="SUPFAM" id="SSF143548">
    <property type="entry name" value="Serine metabolism enzymes domain"/>
    <property type="match status" value="1"/>
</dbReference>
<accession>I0IBW3</accession>
<dbReference type="InterPro" id="IPR045865">
    <property type="entry name" value="ACT-like_dom_sf"/>
</dbReference>
<dbReference type="PROSITE" id="PS00065">
    <property type="entry name" value="D_2_HYDROXYACID_DH_1"/>
    <property type="match status" value="1"/>
</dbReference>
<evidence type="ECO:0000256" key="10">
    <source>
        <dbReference type="ARBA" id="ARBA00048731"/>
    </source>
</evidence>
<keyword evidence="7 11" id="KW-0520">NAD</keyword>
<dbReference type="SUPFAM" id="SSF55021">
    <property type="entry name" value="ACT-like"/>
    <property type="match status" value="1"/>
</dbReference>
<evidence type="ECO:0000256" key="6">
    <source>
        <dbReference type="ARBA" id="ARBA00023002"/>
    </source>
</evidence>
<dbReference type="UniPathway" id="UPA00135">
    <property type="reaction ID" value="UER00196"/>
</dbReference>
<dbReference type="STRING" id="1142394.PSMK_05920"/>
<comment type="catalytic activity">
    <reaction evidence="10 11">
        <text>(2R)-3-phosphoglycerate + NAD(+) = 3-phosphooxypyruvate + NADH + H(+)</text>
        <dbReference type="Rhea" id="RHEA:12641"/>
        <dbReference type="ChEBI" id="CHEBI:15378"/>
        <dbReference type="ChEBI" id="CHEBI:18110"/>
        <dbReference type="ChEBI" id="CHEBI:57540"/>
        <dbReference type="ChEBI" id="CHEBI:57945"/>
        <dbReference type="ChEBI" id="CHEBI:58272"/>
        <dbReference type="EC" id="1.1.1.95"/>
    </reaction>
</comment>
<comment type="catalytic activity">
    <reaction evidence="9">
        <text>(R)-2-hydroxyglutarate + NAD(+) = 2-oxoglutarate + NADH + H(+)</text>
        <dbReference type="Rhea" id="RHEA:49612"/>
        <dbReference type="ChEBI" id="CHEBI:15378"/>
        <dbReference type="ChEBI" id="CHEBI:15801"/>
        <dbReference type="ChEBI" id="CHEBI:16810"/>
        <dbReference type="ChEBI" id="CHEBI:57540"/>
        <dbReference type="ChEBI" id="CHEBI:57945"/>
        <dbReference type="EC" id="1.1.1.399"/>
    </reaction>
</comment>
<evidence type="ECO:0000313" key="13">
    <source>
        <dbReference type="EMBL" id="BAM02751.1"/>
    </source>
</evidence>
<organism evidence="13 14">
    <name type="scientific">Phycisphaera mikurensis (strain NBRC 102666 / KCTC 22515 / FYK2301M01)</name>
    <dbReference type="NCBI Taxonomy" id="1142394"/>
    <lineage>
        <taxon>Bacteria</taxon>
        <taxon>Pseudomonadati</taxon>
        <taxon>Planctomycetota</taxon>
        <taxon>Phycisphaerae</taxon>
        <taxon>Phycisphaerales</taxon>
        <taxon>Phycisphaeraceae</taxon>
        <taxon>Phycisphaera</taxon>
    </lineage>
</organism>
<gene>
    <name evidence="13" type="primary">serA</name>
    <name evidence="13" type="ordered locus">PSMK_05920</name>
</gene>
<dbReference type="CDD" id="cd04902">
    <property type="entry name" value="ACT_3PGDH-xct"/>
    <property type="match status" value="1"/>
</dbReference>
<comment type="function">
    <text evidence="1">Catalyzes the reversible oxidation of 3-phospho-D-glycerate to 3-phosphonooxypyruvate, the first step of the phosphorylated L-serine biosynthesis pathway. Also catalyzes the reversible oxidation of 2-hydroxyglutarate to 2-oxoglutarate.</text>
</comment>
<dbReference type="HOGENOM" id="CLU_019796_8_1_0"/>
<evidence type="ECO:0000256" key="3">
    <source>
        <dbReference type="ARBA" id="ARBA00005854"/>
    </source>
</evidence>
<keyword evidence="5 11" id="KW-0028">Amino-acid biosynthesis</keyword>
<dbReference type="InterPro" id="IPR036291">
    <property type="entry name" value="NAD(P)-bd_dom_sf"/>
</dbReference>
<dbReference type="Proteomes" id="UP000007881">
    <property type="component" value="Chromosome"/>
</dbReference>
<dbReference type="Gene3D" id="3.30.70.260">
    <property type="match status" value="1"/>
</dbReference>
<dbReference type="InterPro" id="IPR029753">
    <property type="entry name" value="D-isomer_DH_CS"/>
</dbReference>
<dbReference type="PROSITE" id="PS51671">
    <property type="entry name" value="ACT"/>
    <property type="match status" value="1"/>
</dbReference>
<dbReference type="CDD" id="cd12173">
    <property type="entry name" value="PGDH_4"/>
    <property type="match status" value="1"/>
</dbReference>
<sequence length="552" mass="56805">MPEASPKKTILAADKLAPEGLDWIRSQPDAELLEKPGLSEAEYAAILRGGGVHAMIVRSAITVSAGVLADPGDLAVIARAGVGVDNIDIPAATARGILVVNTAEASTITTAEHAFTLLASLLRNIAPAAASMREGQWDRSKFQGRQLHGMTLGVVGLGRIGRTVAERALAFGMKVVGHDPFVHADLQIDGHTVRTFRSFAELAPHADAVTFHVPKTAETTGMLDEASFALCRDGVFVVNASRGGIVDEQALVAALGSGKCGGAALDVYTSEPPPADSPLRSAPRLLLTPHLGASTQEAQTAVSVEAAKACMAYLRGEGISGAVNAGGVRVDLSPRQRAFVELAGKMATLLSPMITRGIAGVEVALDGDDLAPAAGTVERTVLVGLLQRHLASALNVINVADVAEKRGIRVTTRSSGGDPGGGKLTLTVHGPADAVDASTEAADRSRRIVGRVYADGAPRVVEVNGYAMDMVPAGAMVLIQNEDKPGIIGAVGTAFGSAGVNIADMTISRRSREGEHVATALMLLKLDAAAPAGLLADLEALPAVRKVAAVQV</sequence>
<keyword evidence="14" id="KW-1185">Reference proteome</keyword>
<dbReference type="InterPro" id="IPR006139">
    <property type="entry name" value="D-isomer_2_OHA_DH_cat_dom"/>
</dbReference>
<name>I0IBW3_PHYMF</name>
<dbReference type="KEGG" id="phm:PSMK_05920"/>
<dbReference type="InterPro" id="IPR050857">
    <property type="entry name" value="D-2-hydroxyacid_DH"/>
</dbReference>
<comment type="similarity">
    <text evidence="3 11">Belongs to the D-isomer specific 2-hydroxyacid dehydrogenase family.</text>
</comment>
<dbReference type="InterPro" id="IPR006236">
    <property type="entry name" value="PGDH"/>
</dbReference>
<dbReference type="Pfam" id="PF02826">
    <property type="entry name" value="2-Hacid_dh_C"/>
    <property type="match status" value="1"/>
</dbReference>
<evidence type="ECO:0000256" key="9">
    <source>
        <dbReference type="ARBA" id="ARBA00048126"/>
    </source>
</evidence>
<dbReference type="FunFam" id="3.40.50.720:FF:000021">
    <property type="entry name" value="D-3-phosphoglycerate dehydrogenase"/>
    <property type="match status" value="1"/>
</dbReference>
<dbReference type="Gene3D" id="3.30.1330.90">
    <property type="entry name" value="D-3-phosphoglycerate dehydrogenase, domain 3"/>
    <property type="match status" value="1"/>
</dbReference>
<dbReference type="SUPFAM" id="SSF51735">
    <property type="entry name" value="NAD(P)-binding Rossmann-fold domains"/>
    <property type="match status" value="1"/>
</dbReference>
<dbReference type="InterPro" id="IPR002912">
    <property type="entry name" value="ACT_dom"/>
</dbReference>
<protein>
    <recommendedName>
        <fullName evidence="4 11">D-3-phosphoglycerate dehydrogenase</fullName>
        <ecNumber evidence="11">1.1.1.95</ecNumber>
    </recommendedName>
</protein>
<dbReference type="InterPro" id="IPR029752">
    <property type="entry name" value="D-isomer_DH_CS1"/>
</dbReference>
<evidence type="ECO:0000256" key="4">
    <source>
        <dbReference type="ARBA" id="ARBA00021582"/>
    </source>
</evidence>
<evidence type="ECO:0000313" key="14">
    <source>
        <dbReference type="Proteomes" id="UP000007881"/>
    </source>
</evidence>
<dbReference type="EMBL" id="AP012338">
    <property type="protein sequence ID" value="BAM02751.1"/>
    <property type="molecule type" value="Genomic_DNA"/>
</dbReference>
<evidence type="ECO:0000256" key="7">
    <source>
        <dbReference type="ARBA" id="ARBA00023027"/>
    </source>
</evidence>
<dbReference type="AlphaFoldDB" id="I0IBW3"/>
<feature type="domain" description="ACT" evidence="12">
    <location>
        <begin position="476"/>
        <end position="552"/>
    </location>
</feature>
<dbReference type="PROSITE" id="PS00671">
    <property type="entry name" value="D_2_HYDROXYACID_DH_3"/>
    <property type="match status" value="1"/>
</dbReference>
<proteinExistence type="inferred from homology"/>
<dbReference type="Pfam" id="PF00389">
    <property type="entry name" value="2-Hacid_dh"/>
    <property type="match status" value="1"/>
</dbReference>
<dbReference type="GO" id="GO:0051287">
    <property type="term" value="F:NAD binding"/>
    <property type="evidence" value="ECO:0007669"/>
    <property type="project" value="UniProtKB-UniRule"/>
</dbReference>
<dbReference type="GO" id="GO:0006564">
    <property type="term" value="P:L-serine biosynthetic process"/>
    <property type="evidence" value="ECO:0007669"/>
    <property type="project" value="UniProtKB-UniRule"/>
</dbReference>
<evidence type="ECO:0000256" key="11">
    <source>
        <dbReference type="RuleBase" id="RU363003"/>
    </source>
</evidence>
<dbReference type="InterPro" id="IPR045626">
    <property type="entry name" value="PGDH_ASB_dom"/>
</dbReference>
<evidence type="ECO:0000256" key="5">
    <source>
        <dbReference type="ARBA" id="ARBA00022605"/>
    </source>
</evidence>
<dbReference type="PANTHER" id="PTHR42789:SF1">
    <property type="entry name" value="D-ISOMER SPECIFIC 2-HYDROXYACID DEHYDROGENASE FAMILY PROTEIN (AFU_ORTHOLOGUE AFUA_6G10090)"/>
    <property type="match status" value="1"/>
</dbReference>
<dbReference type="InterPro" id="IPR006140">
    <property type="entry name" value="D-isomer_DH_NAD-bd"/>
</dbReference>